<dbReference type="AlphaFoldDB" id="A0AAU6WDS5"/>
<organism evidence="1 2">
    <name type="scientific">Glutamicibacter ectropisis</name>
    <dbReference type="NCBI Taxonomy" id="3046593"/>
    <lineage>
        <taxon>Bacteria</taxon>
        <taxon>Bacillati</taxon>
        <taxon>Actinomycetota</taxon>
        <taxon>Actinomycetes</taxon>
        <taxon>Micrococcales</taxon>
        <taxon>Micrococcaceae</taxon>
        <taxon>Glutamicibacter</taxon>
    </lineage>
</organism>
<dbReference type="EMBL" id="CP125942">
    <property type="protein sequence ID" value="XAO46228.1"/>
    <property type="molecule type" value="Genomic_DNA"/>
</dbReference>
<evidence type="ECO:0000313" key="2">
    <source>
        <dbReference type="Proteomes" id="UP001486888"/>
    </source>
</evidence>
<proteinExistence type="predicted"/>
<dbReference type="KEGG" id="gey:QMQ05_01385"/>
<protein>
    <submittedName>
        <fullName evidence="1">Uncharacterized protein</fullName>
    </submittedName>
</protein>
<keyword evidence="2" id="KW-1185">Reference proteome</keyword>
<sequence>MDHAYAVSFDGAGFCLGNGQDDIFLDKRSHHVLISGIIQDAPVSATAQEPTL</sequence>
<reference evidence="1 2" key="1">
    <citation type="submission" date="2023-05" db="EMBL/GenBank/DDBJ databases">
        <title>Glutamicibacter sp. B1, complete genome.</title>
        <authorList>
            <person name="Long Y.H."/>
            <person name="Fang T."/>
            <person name="Li X.Y."/>
        </authorList>
    </citation>
    <scope>NUCLEOTIDE SEQUENCE [LARGE SCALE GENOMIC DNA]</scope>
    <source>
        <strain evidence="1 2">B1</strain>
    </source>
</reference>
<evidence type="ECO:0000313" key="1">
    <source>
        <dbReference type="EMBL" id="XAO46228.1"/>
    </source>
</evidence>
<gene>
    <name evidence="1" type="ORF">QMQ05_01385</name>
</gene>
<dbReference type="RefSeq" id="WP_345472374.1">
    <property type="nucleotide sequence ID" value="NZ_CP125942.1"/>
</dbReference>
<dbReference type="Proteomes" id="UP001486888">
    <property type="component" value="Chromosome"/>
</dbReference>
<accession>A0AAU6WDS5</accession>
<name>A0AAU6WDS5_9MICC</name>